<comment type="caution">
    <text evidence="2">The sequence shown here is derived from an EMBL/GenBank/DDBJ whole genome shotgun (WGS) entry which is preliminary data.</text>
</comment>
<gene>
    <name evidence="2" type="ORF">S06H3_28542</name>
</gene>
<evidence type="ECO:0000259" key="1">
    <source>
        <dbReference type="Pfam" id="PF01261"/>
    </source>
</evidence>
<dbReference type="Pfam" id="PF01261">
    <property type="entry name" value="AP_endonuc_2"/>
    <property type="match status" value="1"/>
</dbReference>
<accession>X1NS41</accession>
<evidence type="ECO:0000313" key="2">
    <source>
        <dbReference type="EMBL" id="GAI29615.1"/>
    </source>
</evidence>
<organism evidence="2">
    <name type="scientific">marine sediment metagenome</name>
    <dbReference type="NCBI Taxonomy" id="412755"/>
    <lineage>
        <taxon>unclassified sequences</taxon>
        <taxon>metagenomes</taxon>
        <taxon>ecological metagenomes</taxon>
    </lineage>
</organism>
<sequence>MTLEPFRGMSVKQVVPLLRLLDLDHFEINMTMVLKIDEFVKSIHKKTTTFHLPIYSRFFYDIGSQNPNYQERIEELIDFLNCNKERLNLKYVLTHPPEDPSSTNLSIIERLEQINVPILIENILGQSDENFIEFYFQAKDRLGGKLAGHALDISHRYVNDWQTWLDIPEEIQKEIEYVHISDCTKYADLHLPLGLGELPYDEFFSYLKKLGFRGIFLQEVIPTVDQLSSLLDSFLVNVKPFSLNRYRKLKILYGLTKPIINLAVNTSFKELRKSGHGLHAQDLAFD</sequence>
<proteinExistence type="predicted"/>
<name>X1NS41_9ZZZZ</name>
<dbReference type="SUPFAM" id="SSF51658">
    <property type="entry name" value="Xylose isomerase-like"/>
    <property type="match status" value="1"/>
</dbReference>
<feature type="domain" description="Xylose isomerase-like TIM barrel" evidence="1">
    <location>
        <begin position="37"/>
        <end position="222"/>
    </location>
</feature>
<protein>
    <recommendedName>
        <fullName evidence="1">Xylose isomerase-like TIM barrel domain-containing protein</fullName>
    </recommendedName>
</protein>
<reference evidence="2" key="1">
    <citation type="journal article" date="2014" name="Front. Microbiol.">
        <title>High frequency of phylogenetically diverse reductive dehalogenase-homologous genes in deep subseafloor sedimentary metagenomes.</title>
        <authorList>
            <person name="Kawai M."/>
            <person name="Futagami T."/>
            <person name="Toyoda A."/>
            <person name="Takaki Y."/>
            <person name="Nishi S."/>
            <person name="Hori S."/>
            <person name="Arai W."/>
            <person name="Tsubouchi T."/>
            <person name="Morono Y."/>
            <person name="Uchiyama I."/>
            <person name="Ito T."/>
            <person name="Fujiyama A."/>
            <person name="Inagaki F."/>
            <person name="Takami H."/>
        </authorList>
    </citation>
    <scope>NUCLEOTIDE SEQUENCE</scope>
    <source>
        <strain evidence="2">Expedition CK06-06</strain>
    </source>
</reference>
<dbReference type="AlphaFoldDB" id="X1NS41"/>
<dbReference type="InterPro" id="IPR036237">
    <property type="entry name" value="Xyl_isomerase-like_sf"/>
</dbReference>
<dbReference type="EMBL" id="BARV01016663">
    <property type="protein sequence ID" value="GAI29615.1"/>
    <property type="molecule type" value="Genomic_DNA"/>
</dbReference>
<dbReference type="InterPro" id="IPR013022">
    <property type="entry name" value="Xyl_isomerase-like_TIM-brl"/>
</dbReference>
<dbReference type="Gene3D" id="3.20.20.150">
    <property type="entry name" value="Divalent-metal-dependent TIM barrel enzymes"/>
    <property type="match status" value="1"/>
</dbReference>
<feature type="non-terminal residue" evidence="2">
    <location>
        <position position="286"/>
    </location>
</feature>